<dbReference type="Gene3D" id="3.20.20.80">
    <property type="entry name" value="Glycosidases"/>
    <property type="match status" value="1"/>
</dbReference>
<keyword evidence="1" id="KW-0378">Hydrolase</keyword>
<dbReference type="InterPro" id="IPR029062">
    <property type="entry name" value="Class_I_gatase-like"/>
</dbReference>
<keyword evidence="2" id="KW-1185">Reference proteome</keyword>
<evidence type="ECO:0000313" key="1">
    <source>
        <dbReference type="EMBL" id="TVY11294.1"/>
    </source>
</evidence>
<dbReference type="PANTHER" id="PTHR43405:SF1">
    <property type="entry name" value="GLYCOSYL HYDROLASE DIGH"/>
    <property type="match status" value="1"/>
</dbReference>
<proteinExistence type="predicted"/>
<dbReference type="AlphaFoldDB" id="A0A559KGN2"/>
<sequence length="668" mass="75626">MNWWDGNNLRLIQNNLREIDADMNVDRELDRLQEFGANTWMINAGGIFAFYPSRLGYQYVTPYLKKDLLREAVDKAHARGIKLIARFDFSKAHESIFAKRPEWFYRSKEGTEVNYYGIVHTCINGYYQQEYSLQMIEEVLTNYEVDGIFFNMFGYTHFDYSGNRYGPCHCDSCQARFRSMYGKELPEKEGDPSYADYQEFKAATTAELLKRVREVVKRLRPEVAISTYFTEGIDIVREESNTALKRPHPVWLYSASENVKAVEDSWDDKLISNCCINAIDLTYRFNAVSKHEVEIRLYESIASGSGLDFCIIGTFEGYPDRDNFDAVRNAFRFHREHERHFGHFRSMADVILVKPDGPGAVGLQEYHGLFKMLKESHILFDVVVQSQLPAKAESLSGKKLLLLPGNVRFNEPQLEALKKLHEQHGAALLATGHALTGDERSRKALGDMFRTEITGSLTDTYAAYVKVDDKKRFASLGDRDWVVVSGTFDFTNPDKDNRKLLPLISPASFGPPERAYGHEISAYYGVSVTPSGAAYMPWEPGTLYYKHGYEDHKRLVTGLIGHLLEEGSSGAANRLQLQTNAPSSVELFFDQVDEGYLLQLLNLSGFNGVTYAEPIPMHEIRITLSGIPIVSAASLKGSTDLSLGRDGEAYILEVSPLQSYEAILIKST</sequence>
<protein>
    <submittedName>
        <fullName evidence="1">Family 10 glycosylhydrolase</fullName>
    </submittedName>
</protein>
<dbReference type="PANTHER" id="PTHR43405">
    <property type="entry name" value="GLYCOSYL HYDROLASE DIGH"/>
    <property type="match status" value="1"/>
</dbReference>
<accession>A0A559KGN2</accession>
<dbReference type="EMBL" id="VNJI01000003">
    <property type="protein sequence ID" value="TVY11294.1"/>
    <property type="molecule type" value="Genomic_DNA"/>
</dbReference>
<evidence type="ECO:0000313" key="2">
    <source>
        <dbReference type="Proteomes" id="UP000317036"/>
    </source>
</evidence>
<dbReference type="RefSeq" id="WP_144843189.1">
    <property type="nucleotide sequence ID" value="NZ_VNJI01000003.1"/>
</dbReference>
<organism evidence="1 2">
    <name type="scientific">Paenibacillus cremeus</name>
    <dbReference type="NCBI Taxonomy" id="2163881"/>
    <lineage>
        <taxon>Bacteria</taxon>
        <taxon>Bacillati</taxon>
        <taxon>Bacillota</taxon>
        <taxon>Bacilli</taxon>
        <taxon>Bacillales</taxon>
        <taxon>Paenibacillaceae</taxon>
        <taxon>Paenibacillus</taxon>
    </lineage>
</organism>
<dbReference type="OrthoDB" id="9780891at2"/>
<dbReference type="InterPro" id="IPR028212">
    <property type="entry name" value="GHL6"/>
</dbReference>
<comment type="caution">
    <text evidence="1">The sequence shown here is derived from an EMBL/GenBank/DDBJ whole genome shotgun (WGS) entry which is preliminary data.</text>
</comment>
<dbReference type="SUPFAM" id="SSF51445">
    <property type="entry name" value="(Trans)glycosidases"/>
    <property type="match status" value="1"/>
</dbReference>
<reference evidence="1 2" key="1">
    <citation type="submission" date="2019-07" db="EMBL/GenBank/DDBJ databases">
        <authorList>
            <person name="Kim J."/>
        </authorList>
    </citation>
    <scope>NUCLEOTIDE SEQUENCE [LARGE SCALE GENOMIC DNA]</scope>
    <source>
        <strain evidence="1 2">JC52</strain>
    </source>
</reference>
<dbReference type="InterPro" id="IPR017853">
    <property type="entry name" value="GH"/>
</dbReference>
<dbReference type="InterPro" id="IPR052177">
    <property type="entry name" value="Divisome_Glycosyl_Hydrolase"/>
</dbReference>
<gene>
    <name evidence="1" type="ORF">FPZ49_03410</name>
</gene>
<dbReference type="GO" id="GO:0016787">
    <property type="term" value="F:hydrolase activity"/>
    <property type="evidence" value="ECO:0007669"/>
    <property type="project" value="UniProtKB-KW"/>
</dbReference>
<dbReference type="Pfam" id="PF14871">
    <property type="entry name" value="GHL6"/>
    <property type="match status" value="1"/>
</dbReference>
<dbReference type="Proteomes" id="UP000317036">
    <property type="component" value="Unassembled WGS sequence"/>
</dbReference>
<name>A0A559KGN2_9BACL</name>
<dbReference type="Gene3D" id="3.40.50.880">
    <property type="match status" value="1"/>
</dbReference>